<feature type="transmembrane region" description="Helical" evidence="1">
    <location>
        <begin position="476"/>
        <end position="497"/>
    </location>
</feature>
<keyword evidence="1" id="KW-0472">Membrane</keyword>
<evidence type="ECO:0000256" key="1">
    <source>
        <dbReference type="SAM" id="Phobius"/>
    </source>
</evidence>
<organism evidence="3 4">
    <name type="scientific">Caulochytrium protostelioides</name>
    <dbReference type="NCBI Taxonomy" id="1555241"/>
    <lineage>
        <taxon>Eukaryota</taxon>
        <taxon>Fungi</taxon>
        <taxon>Fungi incertae sedis</taxon>
        <taxon>Chytridiomycota</taxon>
        <taxon>Chytridiomycota incertae sedis</taxon>
        <taxon>Chytridiomycetes</taxon>
        <taxon>Caulochytriales</taxon>
        <taxon>Caulochytriaceae</taxon>
        <taxon>Caulochytrium</taxon>
    </lineage>
</organism>
<keyword evidence="1" id="KW-1133">Transmembrane helix</keyword>
<feature type="chain" id="PRO_5020802652" evidence="2">
    <location>
        <begin position="28"/>
        <end position="535"/>
    </location>
</feature>
<accession>A0A4P9X5Y5</accession>
<name>A0A4P9X5Y5_9FUNG</name>
<feature type="signal peptide" evidence="2">
    <location>
        <begin position="1"/>
        <end position="27"/>
    </location>
</feature>
<dbReference type="Proteomes" id="UP000274922">
    <property type="component" value="Unassembled WGS sequence"/>
</dbReference>
<protein>
    <submittedName>
        <fullName evidence="3">Uncharacterized protein</fullName>
    </submittedName>
</protein>
<reference evidence="4" key="1">
    <citation type="journal article" date="2018" name="Nat. Microbiol.">
        <title>Leveraging single-cell genomics to expand the fungal tree of life.</title>
        <authorList>
            <person name="Ahrendt S.R."/>
            <person name="Quandt C.A."/>
            <person name="Ciobanu D."/>
            <person name="Clum A."/>
            <person name="Salamov A."/>
            <person name="Andreopoulos B."/>
            <person name="Cheng J.F."/>
            <person name="Woyke T."/>
            <person name="Pelin A."/>
            <person name="Henrissat B."/>
            <person name="Reynolds N.K."/>
            <person name="Benny G.L."/>
            <person name="Smith M.E."/>
            <person name="James T.Y."/>
            <person name="Grigoriev I.V."/>
        </authorList>
    </citation>
    <scope>NUCLEOTIDE SEQUENCE [LARGE SCALE GENOMIC DNA]</scope>
    <source>
        <strain evidence="4">ATCC 52028</strain>
    </source>
</reference>
<gene>
    <name evidence="3" type="ORF">CXG81DRAFT_19491</name>
</gene>
<sequence length="535" mass="58766">MRFVATNHGALVVVVVLLAASSSPLSATSVERAAHLAPADTARMMHDELAASMRDQVYGSVMELMTNNNPATGRSYWSANQAKVFLASIDSDVSQHLGHVWGKEAEKQAAMGLTPVAMLDAQVRQDFSDHITARLSHAASQHLATLQHHPAFGNDPEALAFLGIGESPAVAHFSQTPQLPETVANAMIKSLAFKTSVSMEEYTSMVLQNTLAEPMPREQDVRLRRRGATEDKSLSKLFHPELPTYPTQQVDLRWLNAMSTKIAKFDYANEELFRIPLEKVFHGTSDITDWVFTAHLEGLIAQESREAAEVPKIIPQALRDAIAGLEPIKRMTVIHTGIQKALVDEVAEHGPQQSKQLITQRVQAYKDIRSQLKAVCEEAQGTFAAERTWLAGQQKLLIMDVDHLSKYEHAASRAFAQAVASEADAEAAASKANTVISEAKTAAPQVKTVAFEGEAFTAEVVERTVTDVAEKSKFNWPLLVCGVVGLVAVIVLGMLLSRSHQSAPNHRVHPGHRARSFRLDQLQSDPNTLVRRRRR</sequence>
<proteinExistence type="predicted"/>
<evidence type="ECO:0000256" key="2">
    <source>
        <dbReference type="SAM" id="SignalP"/>
    </source>
</evidence>
<keyword evidence="4" id="KW-1185">Reference proteome</keyword>
<evidence type="ECO:0000313" key="4">
    <source>
        <dbReference type="Proteomes" id="UP000274922"/>
    </source>
</evidence>
<dbReference type="AlphaFoldDB" id="A0A4P9X5Y5"/>
<keyword evidence="2" id="KW-0732">Signal</keyword>
<keyword evidence="1" id="KW-0812">Transmembrane</keyword>
<evidence type="ECO:0000313" key="3">
    <source>
        <dbReference type="EMBL" id="RKP00577.1"/>
    </source>
</evidence>
<dbReference type="EMBL" id="ML014209">
    <property type="protein sequence ID" value="RKP00577.1"/>
    <property type="molecule type" value="Genomic_DNA"/>
</dbReference>